<dbReference type="OrthoDB" id="36236at2"/>
<comment type="subcellular location">
    <subcellularLocation>
        <location evidence="1">Cell membrane</location>
        <topology evidence="1">Multi-pass membrane protein</topology>
    </subcellularLocation>
</comment>
<feature type="transmembrane region" description="Helical" evidence="6">
    <location>
        <begin position="660"/>
        <end position="681"/>
    </location>
</feature>
<dbReference type="GO" id="GO:0005886">
    <property type="term" value="C:plasma membrane"/>
    <property type="evidence" value="ECO:0007669"/>
    <property type="project" value="UniProtKB-SubCell"/>
</dbReference>
<evidence type="ECO:0000259" key="7">
    <source>
        <dbReference type="PROSITE" id="PS50156"/>
    </source>
</evidence>
<feature type="transmembrane region" description="Helical" evidence="6">
    <location>
        <begin position="295"/>
        <end position="314"/>
    </location>
</feature>
<dbReference type="InterPro" id="IPR050545">
    <property type="entry name" value="Mycobact_MmpL"/>
</dbReference>
<evidence type="ECO:0000313" key="9">
    <source>
        <dbReference type="Proteomes" id="UP000094570"/>
    </source>
</evidence>
<dbReference type="STRING" id="1008305.A4H02_01530"/>
<keyword evidence="5 6" id="KW-0472">Membrane</keyword>
<sequence length="703" mass="78875">MREASKLDSRLGRLLFRYKFTLLAIILFLLSVVAIVKFGKIETRIETFLPGYKPGRPIEEIDNPAVQNFIKMAKKFGDKGSLTLILELPATIDEKRSLEELRRVHEKVAKLPEVDTVISILNYPGAQQYITDEGIDFQSLPEQLYTFLSKDGKYALLVALLKLRGAEVEEDVVRRITNALKGEKLVTISEAHVNNKLFDELRRSMYFYPAAMFVVVFAIFYYQTRSFRATVLSLLIPLVASVYTYAIYFLTGKVLNILTSMIASFLLVIGSAYPLHYYNATFRSQTVRKHIGAPIFFSMLTTAIGFLSFVFVRIPAFREFGLYVSIGLLLIFLLTITVGDELLRLARKRAKGDPRSLGVRFFGKRVSLVILALSVVLVAISPLAISRIKIGLTNTDYFSRDSEVVRAYKLLEEKFNMKDNLYVVLEKKQGYFLPMDNRNIQEIIEKLSENPYVSGVDFPTNVPVTLLVLSLRNQPLLRHYIADGKTLRLSVKITNAGNEHVEELLNYIEKVLANQPYNFYVAGAPLIWKAVNDSILSSQIQSLVLTLVFVFLTVLFAFRSFKEALILIMPVSFATVLNFFYMSLFGMKLEISTAITSSIIIGLAIDYSIHIGYDYIKTKNPELTVQNVGPAILGNALGIVGGFLTMLVGGELALFKRVGLLVALGISTATLLTLMVMPYLLSLPRANEKAGKEVSEYSEGGDI</sequence>
<proteinExistence type="predicted"/>
<accession>A0A1E3G3Y2</accession>
<dbReference type="InterPro" id="IPR004869">
    <property type="entry name" value="MMPL_dom"/>
</dbReference>
<feature type="transmembrane region" description="Helical" evidence="6">
    <location>
        <begin position="205"/>
        <end position="222"/>
    </location>
</feature>
<feature type="transmembrane region" description="Helical" evidence="6">
    <location>
        <begin position="320"/>
        <end position="345"/>
    </location>
</feature>
<evidence type="ECO:0000256" key="2">
    <source>
        <dbReference type="ARBA" id="ARBA00022475"/>
    </source>
</evidence>
<gene>
    <name evidence="8" type="ORF">A4H02_01530</name>
</gene>
<feature type="transmembrane region" description="Helical" evidence="6">
    <location>
        <begin position="540"/>
        <end position="558"/>
    </location>
</feature>
<evidence type="ECO:0000256" key="5">
    <source>
        <dbReference type="ARBA" id="ARBA00023136"/>
    </source>
</evidence>
<evidence type="ECO:0000256" key="6">
    <source>
        <dbReference type="SAM" id="Phobius"/>
    </source>
</evidence>
<dbReference type="PANTHER" id="PTHR33406:SF13">
    <property type="entry name" value="MEMBRANE PROTEIN YDFJ"/>
    <property type="match status" value="1"/>
</dbReference>
<feature type="transmembrane region" description="Helical" evidence="6">
    <location>
        <begin position="565"/>
        <end position="585"/>
    </location>
</feature>
<feature type="transmembrane region" description="Helical" evidence="6">
    <location>
        <begin position="366"/>
        <end position="385"/>
    </location>
</feature>
<feature type="transmembrane region" description="Helical" evidence="6">
    <location>
        <begin position="591"/>
        <end position="616"/>
    </location>
</feature>
<dbReference type="Gene3D" id="1.20.1640.10">
    <property type="entry name" value="Multidrug efflux transporter AcrB transmembrane domain"/>
    <property type="match status" value="2"/>
</dbReference>
<dbReference type="Pfam" id="PF03176">
    <property type="entry name" value="MMPL"/>
    <property type="match status" value="2"/>
</dbReference>
<evidence type="ECO:0000256" key="4">
    <source>
        <dbReference type="ARBA" id="ARBA00022989"/>
    </source>
</evidence>
<comment type="caution">
    <text evidence="8">The sequence shown here is derived from an EMBL/GenBank/DDBJ whole genome shotgun (WGS) entry which is preliminary data.</text>
</comment>
<feature type="transmembrane region" description="Helical" evidence="6">
    <location>
        <begin position="254"/>
        <end position="275"/>
    </location>
</feature>
<dbReference type="PANTHER" id="PTHR33406">
    <property type="entry name" value="MEMBRANE PROTEIN MJ1562-RELATED"/>
    <property type="match status" value="1"/>
</dbReference>
<keyword evidence="3 6" id="KW-0812">Transmembrane</keyword>
<evidence type="ECO:0000256" key="1">
    <source>
        <dbReference type="ARBA" id="ARBA00004651"/>
    </source>
</evidence>
<evidence type="ECO:0000313" key="8">
    <source>
        <dbReference type="EMBL" id="ODN30985.1"/>
    </source>
</evidence>
<dbReference type="Proteomes" id="UP000094570">
    <property type="component" value="Unassembled WGS sequence"/>
</dbReference>
<keyword evidence="2" id="KW-1003">Cell membrane</keyword>
<feature type="transmembrane region" description="Helical" evidence="6">
    <location>
        <begin position="20"/>
        <end position="39"/>
    </location>
</feature>
<dbReference type="AlphaFoldDB" id="A0A1E3G3Y2"/>
<dbReference type="SUPFAM" id="SSF82866">
    <property type="entry name" value="Multidrug efflux transporter AcrB transmembrane domain"/>
    <property type="match status" value="2"/>
</dbReference>
<dbReference type="PROSITE" id="PS50156">
    <property type="entry name" value="SSD"/>
    <property type="match status" value="1"/>
</dbReference>
<name>A0A1E3G3Y2_9BACT</name>
<protein>
    <submittedName>
        <fullName evidence="8">RND transporter</fullName>
    </submittedName>
</protein>
<keyword evidence="4 6" id="KW-1133">Transmembrane helix</keyword>
<evidence type="ECO:0000256" key="3">
    <source>
        <dbReference type="ARBA" id="ARBA00022692"/>
    </source>
</evidence>
<dbReference type="EMBL" id="LWAF01000002">
    <property type="protein sequence ID" value="ODN30985.1"/>
    <property type="molecule type" value="Genomic_DNA"/>
</dbReference>
<organism evidence="8 9">
    <name type="scientific">Fervidobacterium thailandense</name>
    <dbReference type="NCBI Taxonomy" id="1008305"/>
    <lineage>
        <taxon>Bacteria</taxon>
        <taxon>Thermotogati</taxon>
        <taxon>Thermotogota</taxon>
        <taxon>Thermotogae</taxon>
        <taxon>Thermotogales</taxon>
        <taxon>Fervidobacteriaceae</taxon>
        <taxon>Fervidobacterium</taxon>
    </lineage>
</organism>
<feature type="transmembrane region" description="Helical" evidence="6">
    <location>
        <begin position="628"/>
        <end position="648"/>
    </location>
</feature>
<feature type="domain" description="SSD" evidence="7">
    <location>
        <begin position="292"/>
        <end position="345"/>
    </location>
</feature>
<feature type="transmembrane region" description="Helical" evidence="6">
    <location>
        <begin position="229"/>
        <end position="248"/>
    </location>
</feature>
<dbReference type="InterPro" id="IPR000731">
    <property type="entry name" value="SSD"/>
</dbReference>
<reference evidence="9" key="1">
    <citation type="submission" date="2016-04" db="EMBL/GenBank/DDBJ databases">
        <title>The genome sequence project of a novel Fervidobacterium isolate from a hot spring in Thailand.</title>
        <authorList>
            <person name="Gonzalez J.M."/>
            <person name="Cuecas A."/>
            <person name="Kanoksilapatham W."/>
        </authorList>
    </citation>
    <scope>NUCLEOTIDE SEQUENCE [LARGE SCALE GENOMIC DNA]</scope>
    <source>
        <strain evidence="9">FC2004</strain>
    </source>
</reference>
<keyword evidence="9" id="KW-1185">Reference proteome</keyword>